<dbReference type="SMART" id="SM00312">
    <property type="entry name" value="PX"/>
    <property type="match status" value="1"/>
</dbReference>
<dbReference type="Proteomes" id="UP000794436">
    <property type="component" value="Unassembled WGS sequence"/>
</dbReference>
<feature type="domain" description="PX" evidence="2">
    <location>
        <begin position="1"/>
        <end position="161"/>
    </location>
</feature>
<dbReference type="InterPro" id="IPR001683">
    <property type="entry name" value="PX_dom"/>
</dbReference>
<protein>
    <recommendedName>
        <fullName evidence="2">PX domain-containing protein</fullName>
    </recommendedName>
</protein>
<name>A0A8K1CHN0_PYTOL</name>
<gene>
    <name evidence="3" type="ORF">Poli38472_002341</name>
</gene>
<evidence type="ECO:0000313" key="3">
    <source>
        <dbReference type="EMBL" id="TMW63400.1"/>
    </source>
</evidence>
<dbReference type="PROSITE" id="PS50195">
    <property type="entry name" value="PX"/>
    <property type="match status" value="1"/>
</dbReference>
<evidence type="ECO:0000256" key="1">
    <source>
        <dbReference type="SAM" id="MobiDB-lite"/>
    </source>
</evidence>
<dbReference type="AlphaFoldDB" id="A0A8K1CHN0"/>
<accession>A0A8K1CHN0</accession>
<dbReference type="EMBL" id="SPLM01000072">
    <property type="protein sequence ID" value="TMW63400.1"/>
    <property type="molecule type" value="Genomic_DNA"/>
</dbReference>
<dbReference type="OrthoDB" id="271164at2759"/>
<organism evidence="3 4">
    <name type="scientific">Pythium oligandrum</name>
    <name type="common">Mycoparasitic fungus</name>
    <dbReference type="NCBI Taxonomy" id="41045"/>
    <lineage>
        <taxon>Eukaryota</taxon>
        <taxon>Sar</taxon>
        <taxon>Stramenopiles</taxon>
        <taxon>Oomycota</taxon>
        <taxon>Peronosporomycetes</taxon>
        <taxon>Pythiales</taxon>
        <taxon>Pythiaceae</taxon>
        <taxon>Pythium</taxon>
    </lineage>
</organism>
<keyword evidence="4" id="KW-1185">Reference proteome</keyword>
<proteinExistence type="predicted"/>
<evidence type="ECO:0000259" key="2">
    <source>
        <dbReference type="PROSITE" id="PS50195"/>
    </source>
</evidence>
<dbReference type="GO" id="GO:0035091">
    <property type="term" value="F:phosphatidylinositol binding"/>
    <property type="evidence" value="ECO:0007669"/>
    <property type="project" value="InterPro"/>
</dbReference>
<dbReference type="SUPFAM" id="SSF64268">
    <property type="entry name" value="PX domain"/>
    <property type="match status" value="1"/>
</dbReference>
<feature type="region of interest" description="Disordered" evidence="1">
    <location>
        <begin position="270"/>
        <end position="291"/>
    </location>
</feature>
<dbReference type="Gene3D" id="3.30.1520.10">
    <property type="entry name" value="Phox-like domain"/>
    <property type="match status" value="1"/>
</dbReference>
<comment type="caution">
    <text evidence="3">The sequence shown here is derived from an EMBL/GenBank/DDBJ whole genome shotgun (WGS) entry which is preliminary data.</text>
</comment>
<dbReference type="Pfam" id="PF00787">
    <property type="entry name" value="PX"/>
    <property type="match status" value="1"/>
</dbReference>
<reference evidence="3" key="1">
    <citation type="submission" date="2019-03" db="EMBL/GenBank/DDBJ databases">
        <title>Long read genome sequence of the mycoparasitic Pythium oligandrum ATCC 38472 isolated from sugarbeet rhizosphere.</title>
        <authorList>
            <person name="Gaulin E."/>
        </authorList>
    </citation>
    <scope>NUCLEOTIDE SEQUENCE</scope>
    <source>
        <strain evidence="3">ATCC 38472_TT</strain>
    </source>
</reference>
<sequence length="291" mass="35005">MDESFFNVRGPWRGLRIEQYARAQSGIWYYQVDIELRFPRLRALWEDEEDCDDDSDVQYYSVRRRYSEFLQLYEKIKEEIVSVAMERSDFDLKYWVLPPFPQKEYISSAVLGLLWRTTTSLQVLEERRRMFEKLLHWIEQHSILRESPAYIEFLGAPPQLSDGYVSLKEYTSQNWLSSLEQLREKRRRRSCSECSSCSLPQDEKVTSFIDVRRQYVHDSTYTVTQYMETRRKRYRRDDGPGKWKHMEELDESVELVVECRRGVKRLAAPMEDSHYNPKKKRECEPPSTTVN</sequence>
<dbReference type="InterPro" id="IPR036871">
    <property type="entry name" value="PX_dom_sf"/>
</dbReference>
<evidence type="ECO:0000313" key="4">
    <source>
        <dbReference type="Proteomes" id="UP000794436"/>
    </source>
</evidence>